<protein>
    <submittedName>
        <fullName evidence="2">Uncharacterized protein</fullName>
    </submittedName>
</protein>
<keyword evidence="3" id="KW-1185">Reference proteome</keyword>
<sequence>MCLYIYQICLMNVKCLTEFVSQKHHHLSPCYYKLLPEKLHTPAVTHHRIKPRARSFFMESCRPGTEILVPMLAFVHERRVTLRPVTTQQEVAGHSQSRGITQPSTAVADPPRSILVVP</sequence>
<proteinExistence type="predicted"/>
<name>E9G2B4_DAPPU</name>
<dbReference type="InParanoid" id="E9G2B4"/>
<evidence type="ECO:0000256" key="1">
    <source>
        <dbReference type="SAM" id="MobiDB-lite"/>
    </source>
</evidence>
<feature type="region of interest" description="Disordered" evidence="1">
    <location>
        <begin position="86"/>
        <end position="118"/>
    </location>
</feature>
<dbReference type="Proteomes" id="UP000000305">
    <property type="component" value="Unassembled WGS sequence"/>
</dbReference>
<reference evidence="2 3" key="1">
    <citation type="journal article" date="2011" name="Science">
        <title>The ecoresponsive genome of Daphnia pulex.</title>
        <authorList>
            <person name="Colbourne J.K."/>
            <person name="Pfrender M.E."/>
            <person name="Gilbert D."/>
            <person name="Thomas W.K."/>
            <person name="Tucker A."/>
            <person name="Oakley T.H."/>
            <person name="Tokishita S."/>
            <person name="Aerts A."/>
            <person name="Arnold G.J."/>
            <person name="Basu M.K."/>
            <person name="Bauer D.J."/>
            <person name="Caceres C.E."/>
            <person name="Carmel L."/>
            <person name="Casola C."/>
            <person name="Choi J.H."/>
            <person name="Detter J.C."/>
            <person name="Dong Q."/>
            <person name="Dusheyko S."/>
            <person name="Eads B.D."/>
            <person name="Frohlich T."/>
            <person name="Geiler-Samerotte K.A."/>
            <person name="Gerlach D."/>
            <person name="Hatcher P."/>
            <person name="Jogdeo S."/>
            <person name="Krijgsveld J."/>
            <person name="Kriventseva E.V."/>
            <person name="Kultz D."/>
            <person name="Laforsch C."/>
            <person name="Lindquist E."/>
            <person name="Lopez J."/>
            <person name="Manak J.R."/>
            <person name="Muller J."/>
            <person name="Pangilinan J."/>
            <person name="Patwardhan R.P."/>
            <person name="Pitluck S."/>
            <person name="Pritham E.J."/>
            <person name="Rechtsteiner A."/>
            <person name="Rho M."/>
            <person name="Rogozin I.B."/>
            <person name="Sakarya O."/>
            <person name="Salamov A."/>
            <person name="Schaack S."/>
            <person name="Shapiro H."/>
            <person name="Shiga Y."/>
            <person name="Skalitzky C."/>
            <person name="Smith Z."/>
            <person name="Souvorov A."/>
            <person name="Sung W."/>
            <person name="Tang Z."/>
            <person name="Tsuchiya D."/>
            <person name="Tu H."/>
            <person name="Vos H."/>
            <person name="Wang M."/>
            <person name="Wolf Y.I."/>
            <person name="Yamagata H."/>
            <person name="Yamada T."/>
            <person name="Ye Y."/>
            <person name="Shaw J.R."/>
            <person name="Andrews J."/>
            <person name="Crease T.J."/>
            <person name="Tang H."/>
            <person name="Lucas S.M."/>
            <person name="Robertson H.M."/>
            <person name="Bork P."/>
            <person name="Koonin E.V."/>
            <person name="Zdobnov E.M."/>
            <person name="Grigoriev I.V."/>
            <person name="Lynch M."/>
            <person name="Boore J.L."/>
        </authorList>
    </citation>
    <scope>NUCLEOTIDE SEQUENCE [LARGE SCALE GENOMIC DNA]</scope>
</reference>
<accession>E9G2B4</accession>
<dbReference type="AlphaFoldDB" id="E9G2B4"/>
<feature type="compositionally biased region" description="Polar residues" evidence="1">
    <location>
        <begin position="86"/>
        <end position="105"/>
    </location>
</feature>
<dbReference type="HOGENOM" id="CLU_2075526_0_0_1"/>
<evidence type="ECO:0000313" key="2">
    <source>
        <dbReference type="EMBL" id="EFX86217.1"/>
    </source>
</evidence>
<dbReference type="KEGG" id="dpx:DAPPUDRAFT_98098"/>
<gene>
    <name evidence="2" type="ORF">DAPPUDRAFT_98098</name>
</gene>
<evidence type="ECO:0000313" key="3">
    <source>
        <dbReference type="Proteomes" id="UP000000305"/>
    </source>
</evidence>
<dbReference type="PhylomeDB" id="E9G2B4"/>
<dbReference type="EMBL" id="GL732530">
    <property type="protein sequence ID" value="EFX86217.1"/>
    <property type="molecule type" value="Genomic_DNA"/>
</dbReference>
<organism evidence="2 3">
    <name type="scientific">Daphnia pulex</name>
    <name type="common">Water flea</name>
    <dbReference type="NCBI Taxonomy" id="6669"/>
    <lineage>
        <taxon>Eukaryota</taxon>
        <taxon>Metazoa</taxon>
        <taxon>Ecdysozoa</taxon>
        <taxon>Arthropoda</taxon>
        <taxon>Crustacea</taxon>
        <taxon>Branchiopoda</taxon>
        <taxon>Diplostraca</taxon>
        <taxon>Cladocera</taxon>
        <taxon>Anomopoda</taxon>
        <taxon>Daphniidae</taxon>
        <taxon>Daphnia</taxon>
    </lineage>
</organism>